<evidence type="ECO:0000259" key="11">
    <source>
        <dbReference type="PROSITE" id="PS51007"/>
    </source>
</evidence>
<dbReference type="InterPro" id="IPR009056">
    <property type="entry name" value="Cyt_c-like_dom"/>
</dbReference>
<comment type="subcellular location">
    <subcellularLocation>
        <location evidence="1">Periplasm</location>
    </subcellularLocation>
</comment>
<evidence type="ECO:0000256" key="5">
    <source>
        <dbReference type="ARBA" id="ARBA00022764"/>
    </source>
</evidence>
<dbReference type="PANTHER" id="PTHR30600:SF10">
    <property type="entry name" value="BLL6722 PROTEIN"/>
    <property type="match status" value="1"/>
</dbReference>
<dbReference type="GO" id="GO:0046872">
    <property type="term" value="F:metal ion binding"/>
    <property type="evidence" value="ECO:0007669"/>
    <property type="project" value="UniProtKB-KW"/>
</dbReference>
<dbReference type="InterPro" id="IPR004852">
    <property type="entry name" value="Di-haem_cyt_c_peroxidsae"/>
</dbReference>
<evidence type="ECO:0000256" key="3">
    <source>
        <dbReference type="ARBA" id="ARBA00022723"/>
    </source>
</evidence>
<accession>A0A2S0MRG6</accession>
<dbReference type="InterPro" id="IPR036909">
    <property type="entry name" value="Cyt_c-like_dom_sf"/>
</dbReference>
<dbReference type="FunFam" id="1.10.760.10:FF:000042">
    <property type="entry name" value="Cytochrome c peroxidase"/>
    <property type="match status" value="1"/>
</dbReference>
<keyword evidence="7 9" id="KW-0408">Iron</keyword>
<feature type="binding site" description="axial binding residue" evidence="9">
    <location>
        <position position="102"/>
    </location>
    <ligand>
        <name>heme c</name>
        <dbReference type="ChEBI" id="CHEBI:61717"/>
        <label>1</label>
    </ligand>
    <ligandPart>
        <name>Fe</name>
        <dbReference type="ChEBI" id="CHEBI:18248"/>
    </ligandPart>
</feature>
<comment type="cofactor">
    <cofactor evidence="8">
        <name>heme</name>
        <dbReference type="ChEBI" id="CHEBI:30413"/>
    </cofactor>
    <text evidence="8">Binds 2 heme groups.</text>
</comment>
<keyword evidence="2 8" id="KW-0349">Heme</keyword>
<feature type="signal peptide" evidence="10">
    <location>
        <begin position="1"/>
        <end position="19"/>
    </location>
</feature>
<evidence type="ECO:0000256" key="6">
    <source>
        <dbReference type="ARBA" id="ARBA00023002"/>
    </source>
</evidence>
<dbReference type="SUPFAM" id="SSF46626">
    <property type="entry name" value="Cytochrome c"/>
    <property type="match status" value="2"/>
</dbReference>
<dbReference type="GO" id="GO:0020037">
    <property type="term" value="F:heme binding"/>
    <property type="evidence" value="ECO:0007669"/>
    <property type="project" value="InterPro"/>
</dbReference>
<organism evidence="12 13">
    <name type="scientific">Pukyongiella litopenaei</name>
    <dbReference type="NCBI Taxonomy" id="2605946"/>
    <lineage>
        <taxon>Bacteria</taxon>
        <taxon>Pseudomonadati</taxon>
        <taxon>Pseudomonadota</taxon>
        <taxon>Alphaproteobacteria</taxon>
        <taxon>Rhodobacterales</taxon>
        <taxon>Paracoccaceae</taxon>
        <taxon>Pukyongiella</taxon>
    </lineage>
</organism>
<dbReference type="Pfam" id="PF03150">
    <property type="entry name" value="CCP_MauG"/>
    <property type="match status" value="1"/>
</dbReference>
<evidence type="ECO:0000256" key="9">
    <source>
        <dbReference type="PIRSR" id="PIRSR000294-2"/>
    </source>
</evidence>
<dbReference type="GO" id="GO:0042597">
    <property type="term" value="C:periplasmic space"/>
    <property type="evidence" value="ECO:0007669"/>
    <property type="project" value="UniProtKB-SubCell"/>
</dbReference>
<evidence type="ECO:0000313" key="13">
    <source>
        <dbReference type="Proteomes" id="UP000237655"/>
    </source>
</evidence>
<keyword evidence="6" id="KW-0560">Oxidoreductase</keyword>
<gene>
    <name evidence="12" type="ORF">C6Y53_12730</name>
</gene>
<feature type="binding site" description="covalent" evidence="8">
    <location>
        <position position="101"/>
    </location>
    <ligand>
        <name>heme c</name>
        <dbReference type="ChEBI" id="CHEBI:61717"/>
        <label>1</label>
    </ligand>
</feature>
<dbReference type="GO" id="GO:0004130">
    <property type="term" value="F:cytochrome-c peroxidase activity"/>
    <property type="evidence" value="ECO:0007669"/>
    <property type="project" value="TreeGrafter"/>
</dbReference>
<feature type="domain" description="Cytochrome c" evidence="11">
    <location>
        <begin position="230"/>
        <end position="391"/>
    </location>
</feature>
<evidence type="ECO:0000256" key="7">
    <source>
        <dbReference type="ARBA" id="ARBA00023004"/>
    </source>
</evidence>
<sequence length="410" mass="43738">MRIGWPFVVLALAVCPAWAGGTTGHDPAGGGLPLVDPATCPEDAAGWEARALARSLAPQPGLPPIPHPADNPPSAGKIALGRKLFFDRRLSINGTMSCAMCHVPEQAFVNRELATAVGVEGRSVKRNAPTLINVAFHDPLFHDGRDNALETQFIGPLVARNEMANPSAGRVIARINAMPEYRRLFDAAFAAPASLDRMGMALATYQRSLVAGGSDFDRWYYGGDETALTEPAKRGFALFSGAAGCTACHPVGADSAILTDNLFHDTGYGWMREQVRQHPPATAPVQVAPGVVHEVDFARIMSVSAPREADLGRYEVTETPADRWRFRTPSLRNVALTPPYMHDGALASLRAVLEFYDAGGPGAPGQDPRIRPLGLSPSDLDDLEAFLNALTSPGIACLAKEARSAPPDNH</sequence>
<feature type="binding site" description="covalent" evidence="8">
    <location>
        <position position="98"/>
    </location>
    <ligand>
        <name>heme c</name>
        <dbReference type="ChEBI" id="CHEBI:61717"/>
        <label>1</label>
    </ligand>
</feature>
<dbReference type="KEGG" id="thas:C6Y53_12730"/>
<name>A0A2S0MRG6_9RHOB</name>
<evidence type="ECO:0000313" key="12">
    <source>
        <dbReference type="EMBL" id="AVO38464.1"/>
    </source>
</evidence>
<keyword evidence="4 10" id="KW-0732">Signal</keyword>
<feature type="binding site" description="axial binding residue" evidence="9">
    <location>
        <position position="249"/>
    </location>
    <ligand>
        <name>heme c</name>
        <dbReference type="ChEBI" id="CHEBI:61717"/>
        <label>2</label>
    </ligand>
    <ligandPart>
        <name>Fe</name>
        <dbReference type="ChEBI" id="CHEBI:18248"/>
    </ligandPart>
</feature>
<feature type="binding site" description="covalent" evidence="8">
    <location>
        <position position="248"/>
    </location>
    <ligand>
        <name>heme c</name>
        <dbReference type="ChEBI" id="CHEBI:61717"/>
        <label>2</label>
    </ligand>
</feature>
<keyword evidence="5" id="KW-0574">Periplasm</keyword>
<protein>
    <submittedName>
        <fullName evidence="12">Methylamine utilization protein MauG</fullName>
    </submittedName>
</protein>
<dbReference type="InterPro" id="IPR026259">
    <property type="entry name" value="MauG/Cytc_peroxidase"/>
</dbReference>
<reference evidence="13" key="1">
    <citation type="submission" date="2018-03" db="EMBL/GenBank/DDBJ databases">
        <title>Genomic analysis of the strain SH-1 isolated from shrimp intestine.</title>
        <authorList>
            <person name="Kim Y.-S."/>
            <person name="Kim S.-E."/>
            <person name="Kim K.-H."/>
        </authorList>
    </citation>
    <scope>NUCLEOTIDE SEQUENCE [LARGE SCALE GENOMIC DNA]</scope>
    <source>
        <strain evidence="13">SH-1</strain>
    </source>
</reference>
<evidence type="ECO:0000256" key="4">
    <source>
        <dbReference type="ARBA" id="ARBA00022729"/>
    </source>
</evidence>
<feature type="chain" id="PRO_5015765357" evidence="10">
    <location>
        <begin position="20"/>
        <end position="410"/>
    </location>
</feature>
<proteinExistence type="predicted"/>
<keyword evidence="13" id="KW-1185">Reference proteome</keyword>
<dbReference type="InterPro" id="IPR051395">
    <property type="entry name" value="Cytochrome_c_Peroxidase/MauG"/>
</dbReference>
<evidence type="ECO:0000256" key="1">
    <source>
        <dbReference type="ARBA" id="ARBA00004418"/>
    </source>
</evidence>
<dbReference type="GO" id="GO:0009055">
    <property type="term" value="F:electron transfer activity"/>
    <property type="evidence" value="ECO:0007669"/>
    <property type="project" value="InterPro"/>
</dbReference>
<evidence type="ECO:0000256" key="2">
    <source>
        <dbReference type="ARBA" id="ARBA00022617"/>
    </source>
</evidence>
<dbReference type="PROSITE" id="PS51007">
    <property type="entry name" value="CYTC"/>
    <property type="match status" value="1"/>
</dbReference>
<dbReference type="PIRSF" id="PIRSF000294">
    <property type="entry name" value="Cytochrome-c_peroxidase"/>
    <property type="match status" value="1"/>
</dbReference>
<dbReference type="EMBL" id="CP027665">
    <property type="protein sequence ID" value="AVO38464.1"/>
    <property type="molecule type" value="Genomic_DNA"/>
</dbReference>
<dbReference type="PANTHER" id="PTHR30600">
    <property type="entry name" value="CYTOCHROME C PEROXIDASE-RELATED"/>
    <property type="match status" value="1"/>
</dbReference>
<dbReference type="RefSeq" id="WP_106472777.1">
    <property type="nucleotide sequence ID" value="NZ_CP027665.1"/>
</dbReference>
<evidence type="ECO:0000256" key="8">
    <source>
        <dbReference type="PIRSR" id="PIRSR000294-1"/>
    </source>
</evidence>
<evidence type="ECO:0000256" key="10">
    <source>
        <dbReference type="SAM" id="SignalP"/>
    </source>
</evidence>
<dbReference type="Proteomes" id="UP000237655">
    <property type="component" value="Chromosome"/>
</dbReference>
<keyword evidence="3 9" id="KW-0479">Metal-binding</keyword>
<feature type="binding site" description="covalent" evidence="8">
    <location>
        <position position="245"/>
    </location>
    <ligand>
        <name>heme c</name>
        <dbReference type="ChEBI" id="CHEBI:61717"/>
        <label>2</label>
    </ligand>
</feature>
<dbReference type="Gene3D" id="1.10.760.10">
    <property type="entry name" value="Cytochrome c-like domain"/>
    <property type="match status" value="2"/>
</dbReference>
<dbReference type="AlphaFoldDB" id="A0A2S0MRG6"/>
<comment type="PTM">
    <text evidence="8">Binds 2 heme groups per subunit.</text>
</comment>